<dbReference type="SUPFAM" id="SSF52833">
    <property type="entry name" value="Thioredoxin-like"/>
    <property type="match status" value="1"/>
</dbReference>
<keyword evidence="3 5" id="KW-0560">Oxidoreductase</keyword>
<keyword evidence="2 5" id="KW-0575">Peroxidase</keyword>
<comment type="similarity">
    <text evidence="1 5">Belongs to the glutathione peroxidase family.</text>
</comment>
<dbReference type="PIRSF" id="PIRSF000303">
    <property type="entry name" value="Glutathion_perox"/>
    <property type="match status" value="1"/>
</dbReference>
<accession>A0A1M6F6I8</accession>
<dbReference type="PROSITE" id="PS51355">
    <property type="entry name" value="GLUTATHIONE_PEROXID_3"/>
    <property type="match status" value="1"/>
</dbReference>
<dbReference type="InterPro" id="IPR029759">
    <property type="entry name" value="GPX_AS"/>
</dbReference>
<proteinExistence type="inferred from homology"/>
<reference evidence="6 7" key="1">
    <citation type="submission" date="2016-11" db="EMBL/GenBank/DDBJ databases">
        <authorList>
            <person name="Jaros S."/>
            <person name="Januszkiewicz K."/>
            <person name="Wedrychowicz H."/>
        </authorList>
    </citation>
    <scope>NUCLEOTIDE SEQUENCE [LARGE SCALE GENOMIC DNA]</scope>
    <source>
        <strain evidence="6 7">DSM 6191</strain>
    </source>
</reference>
<dbReference type="PROSITE" id="PS00460">
    <property type="entry name" value="GLUTATHIONE_PEROXID_1"/>
    <property type="match status" value="1"/>
</dbReference>
<dbReference type="Pfam" id="PF00255">
    <property type="entry name" value="GSHPx"/>
    <property type="match status" value="1"/>
</dbReference>
<protein>
    <recommendedName>
        <fullName evidence="5">Glutathione peroxidase</fullName>
    </recommendedName>
</protein>
<dbReference type="InterPro" id="IPR029760">
    <property type="entry name" value="GPX_CS"/>
</dbReference>
<evidence type="ECO:0000256" key="5">
    <source>
        <dbReference type="RuleBase" id="RU000499"/>
    </source>
</evidence>
<evidence type="ECO:0000256" key="3">
    <source>
        <dbReference type="ARBA" id="ARBA00023002"/>
    </source>
</evidence>
<dbReference type="AlphaFoldDB" id="A0A1M6F6I8"/>
<name>A0A1M6F6I8_9CLOT</name>
<gene>
    <name evidence="6" type="ORF">SAMN02745941_04581</name>
</gene>
<dbReference type="Gene3D" id="3.40.30.10">
    <property type="entry name" value="Glutaredoxin"/>
    <property type="match status" value="1"/>
</dbReference>
<evidence type="ECO:0000313" key="7">
    <source>
        <dbReference type="Proteomes" id="UP000184241"/>
    </source>
</evidence>
<dbReference type="GO" id="GO:0004601">
    <property type="term" value="F:peroxidase activity"/>
    <property type="evidence" value="ECO:0007669"/>
    <property type="project" value="UniProtKB-KW"/>
</dbReference>
<evidence type="ECO:0000256" key="2">
    <source>
        <dbReference type="ARBA" id="ARBA00022559"/>
    </source>
</evidence>
<organism evidence="6 7">
    <name type="scientific">Clostridium intestinale DSM 6191</name>
    <dbReference type="NCBI Taxonomy" id="1121320"/>
    <lineage>
        <taxon>Bacteria</taxon>
        <taxon>Bacillati</taxon>
        <taxon>Bacillota</taxon>
        <taxon>Clostridia</taxon>
        <taxon>Eubacteriales</taxon>
        <taxon>Clostridiaceae</taxon>
        <taxon>Clostridium</taxon>
    </lineage>
</organism>
<dbReference type="InterPro" id="IPR036249">
    <property type="entry name" value="Thioredoxin-like_sf"/>
</dbReference>
<evidence type="ECO:0000256" key="1">
    <source>
        <dbReference type="ARBA" id="ARBA00006926"/>
    </source>
</evidence>
<sequence>MSIYDFSFETIDGKEKSLSEFKGKNLLIVNTASKCGFTPQYKDLEVLYQKFKNDDFEIIGFPCNQFGEQEPGNSSEIKNFCEINYGVNFTITEKVDVNGPSAHPLFTYLKENTKFEGLDTTTPSGKLLHTFLKEKFPESLLGDSIKWNFTKFLIGKDGQIVKRFESTFEPLDIEPYITAAK</sequence>
<evidence type="ECO:0000256" key="4">
    <source>
        <dbReference type="PIRSR" id="PIRSR000303-1"/>
    </source>
</evidence>
<dbReference type="CDD" id="cd00340">
    <property type="entry name" value="GSH_Peroxidase"/>
    <property type="match status" value="1"/>
</dbReference>
<dbReference type="FunFam" id="3.40.30.10:FF:000010">
    <property type="entry name" value="Glutathione peroxidase"/>
    <property type="match status" value="1"/>
</dbReference>
<dbReference type="PANTHER" id="PTHR11592">
    <property type="entry name" value="GLUTATHIONE PEROXIDASE"/>
    <property type="match status" value="1"/>
</dbReference>
<dbReference type="PANTHER" id="PTHR11592:SF78">
    <property type="entry name" value="GLUTATHIONE PEROXIDASE"/>
    <property type="match status" value="1"/>
</dbReference>
<dbReference type="Proteomes" id="UP000184241">
    <property type="component" value="Unassembled WGS sequence"/>
</dbReference>
<dbReference type="GO" id="GO:0034599">
    <property type="term" value="P:cellular response to oxidative stress"/>
    <property type="evidence" value="ECO:0007669"/>
    <property type="project" value="TreeGrafter"/>
</dbReference>
<dbReference type="PROSITE" id="PS00763">
    <property type="entry name" value="GLUTATHIONE_PEROXID_2"/>
    <property type="match status" value="1"/>
</dbReference>
<dbReference type="EMBL" id="FQXU01000026">
    <property type="protein sequence ID" value="SHI93291.1"/>
    <property type="molecule type" value="Genomic_DNA"/>
</dbReference>
<dbReference type="RefSeq" id="WP_073022834.1">
    <property type="nucleotide sequence ID" value="NZ_FQXU01000026.1"/>
</dbReference>
<dbReference type="PRINTS" id="PR01011">
    <property type="entry name" value="GLUTPROXDASE"/>
</dbReference>
<dbReference type="InterPro" id="IPR000889">
    <property type="entry name" value="Glutathione_peroxidase"/>
</dbReference>
<evidence type="ECO:0000313" key="6">
    <source>
        <dbReference type="EMBL" id="SHI93291.1"/>
    </source>
</evidence>
<feature type="active site" evidence="4">
    <location>
        <position position="35"/>
    </location>
</feature>